<accession>Q0V6Y8</accession>
<dbReference type="GeneID" id="5968465"/>
<evidence type="ECO:0000313" key="2">
    <source>
        <dbReference type="Proteomes" id="UP000001055"/>
    </source>
</evidence>
<name>Q0V6Y8_PHANO</name>
<dbReference type="RefSeq" id="XP_001790917.1">
    <property type="nucleotide sequence ID" value="XM_001790865.1"/>
</dbReference>
<reference evidence="2" key="1">
    <citation type="journal article" date="2007" name="Plant Cell">
        <title>Dothideomycete-plant interactions illuminated by genome sequencing and EST analysis of the wheat pathogen Stagonospora nodorum.</title>
        <authorList>
            <person name="Hane J.K."/>
            <person name="Lowe R.G."/>
            <person name="Solomon P.S."/>
            <person name="Tan K.C."/>
            <person name="Schoch C.L."/>
            <person name="Spatafora J.W."/>
            <person name="Crous P.W."/>
            <person name="Kodira C."/>
            <person name="Birren B.W."/>
            <person name="Galagan J.E."/>
            <person name="Torriani S.F."/>
            <person name="McDonald B.A."/>
            <person name="Oliver R.P."/>
        </authorList>
    </citation>
    <scope>NUCLEOTIDE SEQUENCE [LARGE SCALE GENOMIC DNA]</scope>
    <source>
        <strain evidence="2">SN15 / ATCC MYA-4574 / FGSC 10173</strain>
    </source>
</reference>
<dbReference type="InParanoid" id="Q0V6Y8"/>
<evidence type="ECO:0000313" key="1">
    <source>
        <dbReference type="EMBL" id="EAT91721.1"/>
    </source>
</evidence>
<gene>
    <name evidence="1" type="ORF">SNOG_00226</name>
</gene>
<dbReference type="Proteomes" id="UP000001055">
    <property type="component" value="Unassembled WGS sequence"/>
</dbReference>
<protein>
    <submittedName>
        <fullName evidence="1">Uncharacterized protein</fullName>
    </submittedName>
</protein>
<sequence length="58" mass="6194">MGGVADIGPQRKLDLNLPANGLEPNFEIRGSLRYADSWTAFTGLSCKPGAQTARARFG</sequence>
<dbReference type="AlphaFoldDB" id="Q0V6Y8"/>
<dbReference type="KEGG" id="pno:SNOG_00226"/>
<dbReference type="EMBL" id="CH445325">
    <property type="protein sequence ID" value="EAT91721.1"/>
    <property type="molecule type" value="Genomic_DNA"/>
</dbReference>
<dbReference type="HOGENOM" id="CLU_2979844_0_0_1"/>
<organism evidence="1 2">
    <name type="scientific">Phaeosphaeria nodorum (strain SN15 / ATCC MYA-4574 / FGSC 10173)</name>
    <name type="common">Glume blotch fungus</name>
    <name type="synonym">Parastagonospora nodorum</name>
    <dbReference type="NCBI Taxonomy" id="321614"/>
    <lineage>
        <taxon>Eukaryota</taxon>
        <taxon>Fungi</taxon>
        <taxon>Dikarya</taxon>
        <taxon>Ascomycota</taxon>
        <taxon>Pezizomycotina</taxon>
        <taxon>Dothideomycetes</taxon>
        <taxon>Pleosporomycetidae</taxon>
        <taxon>Pleosporales</taxon>
        <taxon>Pleosporineae</taxon>
        <taxon>Phaeosphaeriaceae</taxon>
        <taxon>Parastagonospora</taxon>
    </lineage>
</organism>
<proteinExistence type="predicted"/>